<keyword evidence="2 3" id="KW-0436">Ligase</keyword>
<dbReference type="InterPro" id="IPR003837">
    <property type="entry name" value="GatC"/>
</dbReference>
<comment type="caution">
    <text evidence="3">The sequence shown here is derived from an EMBL/GenBank/DDBJ whole genome shotgun (WGS) entry which is preliminary data.</text>
</comment>
<comment type="subunit">
    <text evidence="2">Heterotrimer of A, B and C subunits.</text>
</comment>
<evidence type="ECO:0000256" key="2">
    <source>
        <dbReference type="HAMAP-Rule" id="MF_00122"/>
    </source>
</evidence>
<comment type="function">
    <text evidence="2">Allows the formation of correctly charged Asn-tRNA(Asn) or Gln-tRNA(Gln) through the transamidation of misacylated Asp-tRNA(Asn) or Glu-tRNA(Gln) in organisms which lack either or both of asparaginyl-tRNA or glutaminyl-tRNA synthetases. The reaction takes place in the presence of glutamine and ATP through an activated phospho-Asp-tRNA(Asn) or phospho-Glu-tRNA(Gln).</text>
</comment>
<dbReference type="PANTHER" id="PTHR15004">
    <property type="entry name" value="GLUTAMYL-TRNA(GLN) AMIDOTRANSFERASE SUBUNIT C, MITOCHONDRIAL"/>
    <property type="match status" value="1"/>
</dbReference>
<dbReference type="PANTHER" id="PTHR15004:SF0">
    <property type="entry name" value="GLUTAMYL-TRNA(GLN) AMIDOTRANSFERASE SUBUNIT C, MITOCHONDRIAL"/>
    <property type="match status" value="1"/>
</dbReference>
<dbReference type="GO" id="GO:0050567">
    <property type="term" value="F:glutaminyl-tRNA synthase (glutamine-hydrolyzing) activity"/>
    <property type="evidence" value="ECO:0007669"/>
    <property type="project" value="UniProtKB-UniRule"/>
</dbReference>
<dbReference type="Pfam" id="PF02686">
    <property type="entry name" value="GatC"/>
    <property type="match status" value="1"/>
</dbReference>
<comment type="catalytic activity">
    <reaction evidence="2">
        <text>L-aspartyl-tRNA(Asn) + L-glutamine + ATP + H2O = L-asparaginyl-tRNA(Asn) + L-glutamate + ADP + phosphate + 2 H(+)</text>
        <dbReference type="Rhea" id="RHEA:14513"/>
        <dbReference type="Rhea" id="RHEA-COMP:9674"/>
        <dbReference type="Rhea" id="RHEA-COMP:9677"/>
        <dbReference type="ChEBI" id="CHEBI:15377"/>
        <dbReference type="ChEBI" id="CHEBI:15378"/>
        <dbReference type="ChEBI" id="CHEBI:29985"/>
        <dbReference type="ChEBI" id="CHEBI:30616"/>
        <dbReference type="ChEBI" id="CHEBI:43474"/>
        <dbReference type="ChEBI" id="CHEBI:58359"/>
        <dbReference type="ChEBI" id="CHEBI:78515"/>
        <dbReference type="ChEBI" id="CHEBI:78516"/>
        <dbReference type="ChEBI" id="CHEBI:456216"/>
    </reaction>
</comment>
<proteinExistence type="inferred from homology"/>
<dbReference type="NCBIfam" id="TIGR00135">
    <property type="entry name" value="gatC"/>
    <property type="match status" value="1"/>
</dbReference>
<keyword evidence="2" id="KW-0648">Protein biosynthesis</keyword>
<dbReference type="EMBL" id="MTKO01000041">
    <property type="protein sequence ID" value="RWX47133.1"/>
    <property type="molecule type" value="Genomic_DNA"/>
</dbReference>
<keyword evidence="4" id="KW-1185">Reference proteome</keyword>
<dbReference type="InterPro" id="IPR036113">
    <property type="entry name" value="Asp/Glu-ADT_sf_sub_c"/>
</dbReference>
<dbReference type="EC" id="6.3.5.-" evidence="2"/>
<keyword evidence="1 2" id="KW-0067">ATP-binding</keyword>
<protein>
    <recommendedName>
        <fullName evidence="2">Aspartyl/glutamyl-tRNA(Asn/Gln) amidotransferase subunit C</fullName>
        <shortName evidence="2">Asp/Glu-ADT subunit C</shortName>
        <ecNumber evidence="2">6.3.5.-</ecNumber>
    </recommendedName>
</protein>
<dbReference type="Gene3D" id="1.10.20.60">
    <property type="entry name" value="Glu-tRNAGln amidotransferase C subunit, N-terminal domain"/>
    <property type="match status" value="1"/>
</dbReference>
<keyword evidence="2" id="KW-0547">Nucleotide-binding</keyword>
<evidence type="ECO:0000313" key="3">
    <source>
        <dbReference type="EMBL" id="RWX47133.1"/>
    </source>
</evidence>
<keyword evidence="3" id="KW-0808">Transferase</keyword>
<dbReference type="SUPFAM" id="SSF141000">
    <property type="entry name" value="Glu-tRNAGln amidotransferase C subunit"/>
    <property type="match status" value="1"/>
</dbReference>
<dbReference type="GO" id="GO:0005524">
    <property type="term" value="F:ATP binding"/>
    <property type="evidence" value="ECO:0007669"/>
    <property type="project" value="UniProtKB-KW"/>
</dbReference>
<comment type="catalytic activity">
    <reaction evidence="2">
        <text>L-glutamyl-tRNA(Gln) + L-glutamine + ATP + H2O = L-glutaminyl-tRNA(Gln) + L-glutamate + ADP + phosphate + H(+)</text>
        <dbReference type="Rhea" id="RHEA:17521"/>
        <dbReference type="Rhea" id="RHEA-COMP:9681"/>
        <dbReference type="Rhea" id="RHEA-COMP:9684"/>
        <dbReference type="ChEBI" id="CHEBI:15377"/>
        <dbReference type="ChEBI" id="CHEBI:15378"/>
        <dbReference type="ChEBI" id="CHEBI:29985"/>
        <dbReference type="ChEBI" id="CHEBI:30616"/>
        <dbReference type="ChEBI" id="CHEBI:43474"/>
        <dbReference type="ChEBI" id="CHEBI:58359"/>
        <dbReference type="ChEBI" id="CHEBI:78520"/>
        <dbReference type="ChEBI" id="CHEBI:78521"/>
        <dbReference type="ChEBI" id="CHEBI:456216"/>
    </reaction>
</comment>
<dbReference type="GO" id="GO:0050566">
    <property type="term" value="F:asparaginyl-tRNA synthase (glutamine-hydrolyzing) activity"/>
    <property type="evidence" value="ECO:0007669"/>
    <property type="project" value="RHEA"/>
</dbReference>
<gene>
    <name evidence="2" type="primary">gatC</name>
    <name evidence="3" type="ORF">H206_00175</name>
</gene>
<evidence type="ECO:0000313" key="4">
    <source>
        <dbReference type="Proteomes" id="UP000287853"/>
    </source>
</evidence>
<dbReference type="AlphaFoldDB" id="A0A3S3R0E2"/>
<sequence>MKITKQEIKRVAALARLELTEDEIEKLAPQLDHILSYVAKMDELDTEGVPVTTHTQSHINAFREDEVRESLPREKALANTAKENGEAFVVPKVVG</sequence>
<dbReference type="Proteomes" id="UP000287853">
    <property type="component" value="Unassembled WGS sequence"/>
</dbReference>
<dbReference type="HAMAP" id="MF_00122">
    <property type="entry name" value="GatC"/>
    <property type="match status" value="1"/>
</dbReference>
<accession>A0A3S3R0E2</accession>
<dbReference type="GO" id="GO:0006412">
    <property type="term" value="P:translation"/>
    <property type="evidence" value="ECO:0007669"/>
    <property type="project" value="UniProtKB-UniRule"/>
</dbReference>
<comment type="similarity">
    <text evidence="2">Belongs to the GatC family.</text>
</comment>
<evidence type="ECO:0000256" key="1">
    <source>
        <dbReference type="ARBA" id="ARBA00022840"/>
    </source>
</evidence>
<organism evidence="3 4">
    <name type="scientific">Candidatus Electrothrix aarhusensis</name>
    <dbReference type="NCBI Taxonomy" id="1859131"/>
    <lineage>
        <taxon>Bacteria</taxon>
        <taxon>Pseudomonadati</taxon>
        <taxon>Thermodesulfobacteriota</taxon>
        <taxon>Desulfobulbia</taxon>
        <taxon>Desulfobulbales</taxon>
        <taxon>Desulfobulbaceae</taxon>
        <taxon>Candidatus Electrothrix</taxon>
    </lineage>
</organism>
<dbReference type="GO" id="GO:0070681">
    <property type="term" value="P:glutaminyl-tRNAGln biosynthesis via transamidation"/>
    <property type="evidence" value="ECO:0007669"/>
    <property type="project" value="TreeGrafter"/>
</dbReference>
<dbReference type="GO" id="GO:0006450">
    <property type="term" value="P:regulation of translational fidelity"/>
    <property type="evidence" value="ECO:0007669"/>
    <property type="project" value="InterPro"/>
</dbReference>
<reference evidence="3 4" key="1">
    <citation type="submission" date="2017-01" db="EMBL/GenBank/DDBJ databases">
        <title>The cable genome- insights into the physiology and evolution of filamentous bacteria capable of sulfide oxidation via long distance electron transfer.</title>
        <authorList>
            <person name="Schreiber L."/>
            <person name="Bjerg J.T."/>
            <person name="Boggild A."/>
            <person name="Van De Vossenberg J."/>
            <person name="Meysman F."/>
            <person name="Nielsen L.P."/>
            <person name="Schramm A."/>
            <person name="Kjeldsen K.U."/>
        </authorList>
    </citation>
    <scope>NUCLEOTIDE SEQUENCE [LARGE SCALE GENOMIC DNA]</scope>
    <source>
        <strain evidence="3">MCF</strain>
    </source>
</reference>
<dbReference type="GO" id="GO:0016740">
    <property type="term" value="F:transferase activity"/>
    <property type="evidence" value="ECO:0007669"/>
    <property type="project" value="UniProtKB-KW"/>
</dbReference>
<name>A0A3S3R0E2_9BACT</name>